<keyword evidence="1" id="KW-0812">Transmembrane</keyword>
<dbReference type="KEGG" id="thu:AC731_010725"/>
<name>A0A127K5Z1_9RHOO</name>
<evidence type="ECO:0000313" key="3">
    <source>
        <dbReference type="Proteomes" id="UP000036902"/>
    </source>
</evidence>
<evidence type="ECO:0000256" key="1">
    <source>
        <dbReference type="SAM" id="Phobius"/>
    </source>
</evidence>
<organism evidence="2 3">
    <name type="scientific">Thauera humireducens</name>
    <dbReference type="NCBI Taxonomy" id="1134435"/>
    <lineage>
        <taxon>Bacteria</taxon>
        <taxon>Pseudomonadati</taxon>
        <taxon>Pseudomonadota</taxon>
        <taxon>Betaproteobacteria</taxon>
        <taxon>Rhodocyclales</taxon>
        <taxon>Zoogloeaceae</taxon>
        <taxon>Thauera</taxon>
    </lineage>
</organism>
<accession>A0A127K5Z1</accession>
<sequence>MRTPTERPPCRRSRVGGQSTVEFIVLALVLIPLLLTVPLIGKYMDLAQTTTSASRYVAFEGMVHHGSSLHPWKSDAALAVEVRRRFFSNNDAPIKHDDVAGDFNAHRNPLWFDHRGDALLPSFASNVGASSQRESLEQPFGAAYASGMGLSRTNLHTGVARVTVADVEGLAPFDTLGLAMQRSTTVLVDPWSASGPNAVRSAVRNDGWNPLGHFPYRPLEALVTPIEPFVAVLEGASPPDIGRVDPDFVPADRIR</sequence>
<dbReference type="Proteomes" id="UP000036902">
    <property type="component" value="Chromosome"/>
</dbReference>
<keyword evidence="1" id="KW-1133">Transmembrane helix</keyword>
<feature type="transmembrane region" description="Helical" evidence="1">
    <location>
        <begin position="21"/>
        <end position="41"/>
    </location>
</feature>
<gene>
    <name evidence="2" type="ORF">AC731_010725</name>
</gene>
<reference evidence="3" key="1">
    <citation type="submission" date="2016-03" db="EMBL/GenBank/DDBJ databases">
        <authorList>
            <person name="Ma C."/>
            <person name="Zhou S."/>
            <person name="Yang G."/>
        </authorList>
    </citation>
    <scope>NUCLEOTIDE SEQUENCE [LARGE SCALE GENOMIC DNA]</scope>
    <source>
        <strain evidence="3">SgZ-1</strain>
    </source>
</reference>
<dbReference type="RefSeq" id="WP_048705956.1">
    <property type="nucleotide sequence ID" value="NZ_CP014646.1"/>
</dbReference>
<proteinExistence type="predicted"/>
<protein>
    <submittedName>
        <fullName evidence="2">Uncharacterized protein</fullName>
    </submittedName>
</protein>
<dbReference type="EMBL" id="CP014646">
    <property type="protein sequence ID" value="AMO37375.1"/>
    <property type="molecule type" value="Genomic_DNA"/>
</dbReference>
<keyword evidence="1" id="KW-0472">Membrane</keyword>
<keyword evidence="3" id="KW-1185">Reference proteome</keyword>
<dbReference type="STRING" id="1134435.AC731_010725"/>
<dbReference type="AlphaFoldDB" id="A0A127K5Z1"/>
<evidence type="ECO:0000313" key="2">
    <source>
        <dbReference type="EMBL" id="AMO37375.1"/>
    </source>
</evidence>